<dbReference type="EMBL" id="FQUA01000003">
    <property type="protein sequence ID" value="SHE55944.1"/>
    <property type="molecule type" value="Genomic_DNA"/>
</dbReference>
<evidence type="ECO:0000313" key="6">
    <source>
        <dbReference type="EMBL" id="AMJ42304.1"/>
    </source>
</evidence>
<dbReference type="Gene3D" id="3.10.350.10">
    <property type="entry name" value="LysM domain"/>
    <property type="match status" value="1"/>
</dbReference>
<name>A0A0X8VEH6_ANAPI</name>
<evidence type="ECO:0000256" key="3">
    <source>
        <dbReference type="SAM" id="Phobius"/>
    </source>
</evidence>
<dbReference type="OrthoDB" id="2065444at2"/>
<evidence type="ECO:0000256" key="2">
    <source>
        <dbReference type="SAM" id="MobiDB-lite"/>
    </source>
</evidence>
<dbReference type="Gene3D" id="2.20.230.10">
    <property type="entry name" value="Resuscitation-promoting factor rpfb"/>
    <property type="match status" value="1"/>
</dbReference>
<evidence type="ECO:0000313" key="8">
    <source>
        <dbReference type="Proteomes" id="UP000068026"/>
    </source>
</evidence>
<dbReference type="SUPFAM" id="SSF54106">
    <property type="entry name" value="LysM domain"/>
    <property type="match status" value="1"/>
</dbReference>
<evidence type="ECO:0000313" key="7">
    <source>
        <dbReference type="EMBL" id="SHE55944.1"/>
    </source>
</evidence>
<dbReference type="PROSITE" id="PS51782">
    <property type="entry name" value="LYSM"/>
    <property type="match status" value="1"/>
</dbReference>
<dbReference type="Pfam" id="PF01476">
    <property type="entry name" value="LysM"/>
    <property type="match status" value="1"/>
</dbReference>
<gene>
    <name evidence="6" type="ORF">CPRO_27580</name>
    <name evidence="7" type="ORF">SAMN02745151_01122</name>
</gene>
<dbReference type="Pfam" id="PF07501">
    <property type="entry name" value="G5"/>
    <property type="match status" value="1"/>
</dbReference>
<protein>
    <submittedName>
        <fullName evidence="6">G5 domain protein</fullName>
    </submittedName>
    <submittedName>
        <fullName evidence="7">LysM domain-containing protein</fullName>
    </submittedName>
</protein>
<dbReference type="InterPro" id="IPR018392">
    <property type="entry name" value="LysM"/>
</dbReference>
<dbReference type="InterPro" id="IPR036779">
    <property type="entry name" value="LysM_dom_sf"/>
</dbReference>
<feature type="region of interest" description="Disordered" evidence="2">
    <location>
        <begin position="19"/>
        <end position="50"/>
    </location>
</feature>
<organism evidence="7 9">
    <name type="scientific">Anaerotignum propionicum DSM 1682</name>
    <dbReference type="NCBI Taxonomy" id="991789"/>
    <lineage>
        <taxon>Bacteria</taxon>
        <taxon>Bacillati</taxon>
        <taxon>Bacillota</taxon>
        <taxon>Clostridia</taxon>
        <taxon>Lachnospirales</taxon>
        <taxon>Anaerotignaceae</taxon>
        <taxon>Anaerotignum</taxon>
    </lineage>
</organism>
<evidence type="ECO:0000256" key="1">
    <source>
        <dbReference type="ARBA" id="ARBA00022729"/>
    </source>
</evidence>
<dbReference type="Proteomes" id="UP000068026">
    <property type="component" value="Chromosome"/>
</dbReference>
<feature type="domain" description="LysM" evidence="5">
    <location>
        <begin position="235"/>
        <end position="280"/>
    </location>
</feature>
<dbReference type="KEGG" id="cpro:CPRO_27580"/>
<feature type="domain" description="G5" evidence="4">
    <location>
        <begin position="287"/>
        <end position="366"/>
    </location>
</feature>
<accession>A0A0X8VEH6</accession>
<evidence type="ECO:0000313" key="9">
    <source>
        <dbReference type="Proteomes" id="UP000184204"/>
    </source>
</evidence>
<dbReference type="AlphaFoldDB" id="A0A0X8VEH6"/>
<dbReference type="RefSeq" id="WP_143148973.1">
    <property type="nucleotide sequence ID" value="NZ_CP014223.1"/>
</dbReference>
<dbReference type="CDD" id="cd00118">
    <property type="entry name" value="LysM"/>
    <property type="match status" value="1"/>
</dbReference>
<keyword evidence="3" id="KW-0472">Membrane</keyword>
<dbReference type="SMART" id="SM00257">
    <property type="entry name" value="LysM"/>
    <property type="match status" value="1"/>
</dbReference>
<keyword evidence="8" id="KW-1185">Reference proteome</keyword>
<reference evidence="8" key="2">
    <citation type="submission" date="2016-01" db="EMBL/GenBank/DDBJ databases">
        <authorList>
            <person name="Poehlein A."/>
            <person name="Schlien K."/>
            <person name="Gottschalk G."/>
            <person name="Buckel W."/>
            <person name="Daniel R."/>
        </authorList>
    </citation>
    <scope>NUCLEOTIDE SEQUENCE [LARGE SCALE GENOMIC DNA]</scope>
    <source>
        <strain evidence="8">X2</strain>
    </source>
</reference>
<evidence type="ECO:0000259" key="5">
    <source>
        <dbReference type="PROSITE" id="PS51782"/>
    </source>
</evidence>
<proteinExistence type="predicted"/>
<keyword evidence="3" id="KW-1133">Transmembrane helix</keyword>
<reference evidence="7" key="3">
    <citation type="submission" date="2016-11" db="EMBL/GenBank/DDBJ databases">
        <authorList>
            <person name="Varghese N."/>
            <person name="Submissions S."/>
        </authorList>
    </citation>
    <scope>NUCLEOTIDE SEQUENCE</scope>
    <source>
        <strain evidence="7">DSM 1682</strain>
    </source>
</reference>
<sequence>MIDEKENFPRRDERVIYGVKKRKASKQNNENRTKRLQKPQNGQRRRPKSRISLPKKQMLLGIAVLIFVVILFLFVRKDGTEVFVGAESVGVLEGRGVSAKTITGTIETQLAGIVGAQVKLNEEIKTVGIHIGSSRKKDVCTLEHLIPKIRNMVTYKVNAAIIMIDGGKGVVLANEEQANNVLKAIKEPYLPAEGVEAKTEWLETVTVATDYVDSDEVLSEKDAIASLQSTTMVTGTYTVVSNDALFKIAKKYECTLEDLLKLNPGMTVQTGIHVGQVLNVPISKPKISVKTIETQVLTTVEPKTYEYQTDNTQPKSYQKVKQQGRAGQKKSTIQITRINGFVQEEKEISKEIITQPVPEIIVRGTL</sequence>
<dbReference type="EMBL" id="CP014223">
    <property type="protein sequence ID" value="AMJ42304.1"/>
    <property type="molecule type" value="Genomic_DNA"/>
</dbReference>
<dbReference type="Proteomes" id="UP000184204">
    <property type="component" value="Unassembled WGS sequence"/>
</dbReference>
<keyword evidence="1" id="KW-0732">Signal</keyword>
<reference evidence="9" key="4">
    <citation type="submission" date="2016-11" db="EMBL/GenBank/DDBJ databases">
        <authorList>
            <person name="Jaros S."/>
            <person name="Januszkiewicz K."/>
            <person name="Wedrychowicz H."/>
        </authorList>
    </citation>
    <scope>NUCLEOTIDE SEQUENCE [LARGE SCALE GENOMIC DNA]</scope>
    <source>
        <strain evidence="9">DSM 1682</strain>
    </source>
</reference>
<dbReference type="SMART" id="SM01208">
    <property type="entry name" value="G5"/>
    <property type="match status" value="1"/>
</dbReference>
<dbReference type="InterPro" id="IPR011098">
    <property type="entry name" value="G5_dom"/>
</dbReference>
<evidence type="ECO:0000259" key="4">
    <source>
        <dbReference type="PROSITE" id="PS51109"/>
    </source>
</evidence>
<reference evidence="6 8" key="1">
    <citation type="journal article" date="2016" name="Genome Announc.">
        <title>Complete Genome Sequence of the Amino Acid-Fermenting Clostridium propionicum X2 (DSM 1682).</title>
        <authorList>
            <person name="Poehlein A."/>
            <person name="Schlien K."/>
            <person name="Chowdhury N.P."/>
            <person name="Gottschalk G."/>
            <person name="Buckel W."/>
            <person name="Daniel R."/>
        </authorList>
    </citation>
    <scope>NUCLEOTIDE SEQUENCE [LARGE SCALE GENOMIC DNA]</scope>
    <source>
        <strain evidence="6 8">X2</strain>
    </source>
</reference>
<keyword evidence="3" id="KW-0812">Transmembrane</keyword>
<dbReference type="PROSITE" id="PS51109">
    <property type="entry name" value="G5"/>
    <property type="match status" value="1"/>
</dbReference>
<feature type="transmembrane region" description="Helical" evidence="3">
    <location>
        <begin position="58"/>
        <end position="75"/>
    </location>
</feature>